<dbReference type="Pfam" id="PF01527">
    <property type="entry name" value="HTH_Tnp_1"/>
    <property type="match status" value="1"/>
</dbReference>
<protein>
    <submittedName>
        <fullName evidence="1">Transposase</fullName>
    </submittedName>
</protein>
<evidence type="ECO:0000313" key="1">
    <source>
        <dbReference type="EMBL" id="PWJ81932.1"/>
    </source>
</evidence>
<comment type="caution">
    <text evidence="1">The sequence shown here is derived from an EMBL/GenBank/DDBJ whole genome shotgun (WGS) entry which is preliminary data.</text>
</comment>
<dbReference type="AlphaFoldDB" id="A0ABD6XSN2"/>
<evidence type="ECO:0000313" key="2">
    <source>
        <dbReference type="Proteomes" id="UP000245996"/>
    </source>
</evidence>
<proteinExistence type="predicted"/>
<dbReference type="EMBL" id="QGHE01000002">
    <property type="protein sequence ID" value="PWJ81932.1"/>
    <property type="molecule type" value="Genomic_DNA"/>
</dbReference>
<sequence>MSGKRYPEESKIEAVKQVVDRSHSLAGVATRPGIITHSLYA</sequence>
<dbReference type="InterPro" id="IPR002514">
    <property type="entry name" value="Transposase_8"/>
</dbReference>
<organism evidence="1 2">
    <name type="scientific">Enterobacter agglomerans</name>
    <name type="common">Erwinia herbicola</name>
    <name type="synonym">Pantoea agglomerans</name>
    <dbReference type="NCBI Taxonomy" id="549"/>
    <lineage>
        <taxon>Bacteria</taxon>
        <taxon>Pseudomonadati</taxon>
        <taxon>Pseudomonadota</taxon>
        <taxon>Gammaproteobacteria</taxon>
        <taxon>Enterobacterales</taxon>
        <taxon>Erwiniaceae</taxon>
        <taxon>Pantoea</taxon>
        <taxon>Pantoea agglomerans group</taxon>
    </lineage>
</organism>
<name>A0ABD6XSN2_ENTAG</name>
<gene>
    <name evidence="1" type="ORF">C7430_102257</name>
</gene>
<accession>A0ABD6XSN2</accession>
<dbReference type="Proteomes" id="UP000245996">
    <property type="component" value="Unassembled WGS sequence"/>
</dbReference>
<reference evidence="1 2" key="1">
    <citation type="submission" date="2018-05" db="EMBL/GenBank/DDBJ databases">
        <title>Genomic Encyclopedia of Type Strains, Phase IV (KMG-V): Genome sequencing to study the core and pangenomes of soil and plant-associated prokaryotes.</title>
        <authorList>
            <person name="Whitman W."/>
        </authorList>
    </citation>
    <scope>NUCLEOTIDE SEQUENCE [LARGE SCALE GENOMIC DNA]</scope>
    <source>
        <strain evidence="1 2">PNG 92-11</strain>
    </source>
</reference>